<proteinExistence type="predicted"/>
<evidence type="ECO:0000313" key="2">
    <source>
        <dbReference type="EMBL" id="CAE7619059.1"/>
    </source>
</evidence>
<protein>
    <submittedName>
        <fullName evidence="2">Uncharacterized protein</fullName>
    </submittedName>
</protein>
<keyword evidence="3" id="KW-1185">Reference proteome</keyword>
<name>A0A812VAI1_9DINO</name>
<evidence type="ECO:0000313" key="3">
    <source>
        <dbReference type="Proteomes" id="UP000604046"/>
    </source>
</evidence>
<dbReference type="Proteomes" id="UP000604046">
    <property type="component" value="Unassembled WGS sequence"/>
</dbReference>
<gene>
    <name evidence="2" type="ORF">SNAT2548_LOCUS35185</name>
</gene>
<organism evidence="2 3">
    <name type="scientific">Symbiodinium natans</name>
    <dbReference type="NCBI Taxonomy" id="878477"/>
    <lineage>
        <taxon>Eukaryota</taxon>
        <taxon>Sar</taxon>
        <taxon>Alveolata</taxon>
        <taxon>Dinophyceae</taxon>
        <taxon>Suessiales</taxon>
        <taxon>Symbiodiniaceae</taxon>
        <taxon>Symbiodinium</taxon>
    </lineage>
</organism>
<evidence type="ECO:0000256" key="1">
    <source>
        <dbReference type="SAM" id="MobiDB-lite"/>
    </source>
</evidence>
<dbReference type="EMBL" id="CAJNDS010002850">
    <property type="protein sequence ID" value="CAE7619059.1"/>
    <property type="molecule type" value="Genomic_DNA"/>
</dbReference>
<feature type="region of interest" description="Disordered" evidence="1">
    <location>
        <begin position="1"/>
        <end position="20"/>
    </location>
</feature>
<comment type="caution">
    <text evidence="2">The sequence shown here is derived from an EMBL/GenBank/DDBJ whole genome shotgun (WGS) entry which is preliminary data.</text>
</comment>
<sequence length="102" mass="10796">MLSIAEGRSPSQDSKAPSRLKVAQALDAAAPHVVTSQGDGWAAGPLRLYFRCHAPPCKMIPNAEIQNLAWALDIQLISPVVKAGHSWNASCGRGSPLHLSTT</sequence>
<reference evidence="2" key="1">
    <citation type="submission" date="2021-02" db="EMBL/GenBank/DDBJ databases">
        <authorList>
            <person name="Dougan E. K."/>
            <person name="Rhodes N."/>
            <person name="Thang M."/>
            <person name="Chan C."/>
        </authorList>
    </citation>
    <scope>NUCLEOTIDE SEQUENCE</scope>
</reference>
<dbReference type="AlphaFoldDB" id="A0A812VAI1"/>
<accession>A0A812VAI1</accession>